<evidence type="ECO:0000256" key="1">
    <source>
        <dbReference type="SAM" id="Phobius"/>
    </source>
</evidence>
<name>A0A4P8ECI0_9RHOB</name>
<proteinExistence type="predicted"/>
<reference evidence="2 3" key="1">
    <citation type="submission" date="2019-05" db="EMBL/GenBank/DDBJ databases">
        <title>Pseudorhodobacter turbinis sp. nov., isolated from the gut of the Korean turban shell.</title>
        <authorList>
            <person name="Jeong Y.-S."/>
            <person name="Kang W.-R."/>
            <person name="Bae J.-W."/>
        </authorList>
    </citation>
    <scope>NUCLEOTIDE SEQUENCE [LARGE SCALE GENOMIC DNA]</scope>
    <source>
        <strain evidence="2 3">S12M18</strain>
    </source>
</reference>
<organism evidence="2 3">
    <name type="scientific">Pseudorhodobacter turbinis</name>
    <dbReference type="NCBI Taxonomy" id="2500533"/>
    <lineage>
        <taxon>Bacteria</taxon>
        <taxon>Pseudomonadati</taxon>
        <taxon>Pseudomonadota</taxon>
        <taxon>Alphaproteobacteria</taxon>
        <taxon>Rhodobacterales</taxon>
        <taxon>Paracoccaceae</taxon>
        <taxon>Pseudorhodobacter</taxon>
    </lineage>
</organism>
<dbReference type="RefSeq" id="WP_137192166.1">
    <property type="nucleotide sequence ID" value="NZ_CP039964.1"/>
</dbReference>
<feature type="transmembrane region" description="Helical" evidence="1">
    <location>
        <begin position="21"/>
        <end position="39"/>
    </location>
</feature>
<dbReference type="EMBL" id="CP039964">
    <property type="protein sequence ID" value="QCO54482.1"/>
    <property type="molecule type" value="Genomic_DNA"/>
</dbReference>
<keyword evidence="1" id="KW-0812">Transmembrane</keyword>
<dbReference type="AlphaFoldDB" id="A0A4P8ECI0"/>
<keyword evidence="3" id="KW-1185">Reference proteome</keyword>
<accession>A0A4P8ECI0</accession>
<dbReference type="Proteomes" id="UP000298631">
    <property type="component" value="Chromosome"/>
</dbReference>
<dbReference type="KEGG" id="pseb:EOK75_00770"/>
<evidence type="ECO:0000313" key="2">
    <source>
        <dbReference type="EMBL" id="QCO54482.1"/>
    </source>
</evidence>
<protein>
    <recommendedName>
        <fullName evidence="4">DUF4760 domain-containing protein</fullName>
    </recommendedName>
</protein>
<sequence length="165" mass="19496">MSAKSAVEDLAGFFSMQWVEVFSALLTPTLACLGLYIAYQQWSVNRANLREKLFERRFSILRETEAFFSEFMRDLNVSEDGIRKFSDTCQRSRFLFGKEIQNYLLEVRDHAVKLKMNFAAHSQMEPGEDRVRLALKRHEEITWLAGQIPKLYDRFEPYLGFEKHR</sequence>
<keyword evidence="1" id="KW-0472">Membrane</keyword>
<dbReference type="OrthoDB" id="7867330at2"/>
<keyword evidence="1" id="KW-1133">Transmembrane helix</keyword>
<evidence type="ECO:0008006" key="4">
    <source>
        <dbReference type="Google" id="ProtNLM"/>
    </source>
</evidence>
<gene>
    <name evidence="2" type="ORF">EOK75_00770</name>
</gene>
<evidence type="ECO:0000313" key="3">
    <source>
        <dbReference type="Proteomes" id="UP000298631"/>
    </source>
</evidence>